<reference evidence="1" key="1">
    <citation type="journal article" date="2014" name="Front. Microbiol.">
        <title>High frequency of phylogenetically diverse reductive dehalogenase-homologous genes in deep subseafloor sedimentary metagenomes.</title>
        <authorList>
            <person name="Kawai M."/>
            <person name="Futagami T."/>
            <person name="Toyoda A."/>
            <person name="Takaki Y."/>
            <person name="Nishi S."/>
            <person name="Hori S."/>
            <person name="Arai W."/>
            <person name="Tsubouchi T."/>
            <person name="Morono Y."/>
            <person name="Uchiyama I."/>
            <person name="Ito T."/>
            <person name="Fujiyama A."/>
            <person name="Inagaki F."/>
            <person name="Takami H."/>
        </authorList>
    </citation>
    <scope>NUCLEOTIDE SEQUENCE</scope>
    <source>
        <strain evidence="1">Expedition CK06-06</strain>
    </source>
</reference>
<name>X0YZD5_9ZZZZ</name>
<protein>
    <submittedName>
        <fullName evidence="1">Uncharacterized protein</fullName>
    </submittedName>
</protein>
<dbReference type="EMBL" id="BARS01041190">
    <property type="protein sequence ID" value="GAG41821.1"/>
    <property type="molecule type" value="Genomic_DNA"/>
</dbReference>
<organism evidence="1">
    <name type="scientific">marine sediment metagenome</name>
    <dbReference type="NCBI Taxonomy" id="412755"/>
    <lineage>
        <taxon>unclassified sequences</taxon>
        <taxon>metagenomes</taxon>
        <taxon>ecological metagenomes</taxon>
    </lineage>
</organism>
<accession>X0YZD5</accession>
<dbReference type="SUPFAM" id="SSF82171">
    <property type="entry name" value="DPP6 N-terminal domain-like"/>
    <property type="match status" value="1"/>
</dbReference>
<feature type="non-terminal residue" evidence="1">
    <location>
        <position position="253"/>
    </location>
</feature>
<evidence type="ECO:0000313" key="1">
    <source>
        <dbReference type="EMBL" id="GAG41821.1"/>
    </source>
</evidence>
<dbReference type="AlphaFoldDB" id="X0YZD5"/>
<comment type="caution">
    <text evidence="1">The sequence shown here is derived from an EMBL/GenBank/DDBJ whole genome shotgun (WGS) entry which is preliminary data.</text>
</comment>
<feature type="non-terminal residue" evidence="1">
    <location>
        <position position="1"/>
    </location>
</feature>
<sequence>SEAAMARQETTLVSIGSDGIQADADSWVPAPSADGRFVGFRSSATNLVQGDTNDAGDAFVHDRITGETTCVSVASDGTQANSHNGAPTLSADGRFVSFSSLATNLVDADTNEAEDVFVHDRTTGETTRVSVDSDGIQARWGAWYPTLSADGRVVAFESWTYDLVNLDRDIFVHDRATGETSRVSVDSNGRPVKGGSDYLSSLSADGRFVAFPHDSPGLVEDDTNEVIDVFVHDRDADEDGIFDEQGEWGAIST</sequence>
<gene>
    <name evidence="1" type="ORF">S01H1_62678</name>
</gene>
<proteinExistence type="predicted"/>
<dbReference type="InterPro" id="IPR011042">
    <property type="entry name" value="6-blade_b-propeller_TolB-like"/>
</dbReference>
<dbReference type="Gene3D" id="2.120.10.30">
    <property type="entry name" value="TolB, C-terminal domain"/>
    <property type="match status" value="1"/>
</dbReference>